<dbReference type="AlphaFoldDB" id="A0A0B6A9Z0"/>
<dbReference type="GO" id="GO:0005975">
    <property type="term" value="P:carbohydrate metabolic process"/>
    <property type="evidence" value="ECO:0007669"/>
    <property type="project" value="InterPro"/>
</dbReference>
<dbReference type="Pfam" id="PF01522">
    <property type="entry name" value="Polysacc_deac_1"/>
    <property type="match status" value="1"/>
</dbReference>
<evidence type="ECO:0000313" key="4">
    <source>
        <dbReference type="Proteomes" id="UP000031829"/>
    </source>
</evidence>
<dbReference type="GO" id="GO:0016810">
    <property type="term" value="F:hydrolase activity, acting on carbon-nitrogen (but not peptide) bonds"/>
    <property type="evidence" value="ECO:0007669"/>
    <property type="project" value="InterPro"/>
</dbReference>
<gene>
    <name evidence="3" type="primary">icaB</name>
    <name evidence="3" type="ORF">BG04_749</name>
</gene>
<proteinExistence type="predicted"/>
<accession>A0A0B6A9Z0</accession>
<dbReference type="PANTHER" id="PTHR34216">
    <property type="match status" value="1"/>
</dbReference>
<evidence type="ECO:0000256" key="1">
    <source>
        <dbReference type="ARBA" id="ARBA00004613"/>
    </source>
</evidence>
<dbReference type="GeneID" id="93644236"/>
<evidence type="ECO:0000256" key="2">
    <source>
        <dbReference type="ARBA" id="ARBA00022729"/>
    </source>
</evidence>
<dbReference type="HOGENOM" id="CLU_030024_3_2_9"/>
<reference evidence="3 4" key="1">
    <citation type="journal article" date="2015" name="Genome Announc.">
        <title>Complete genome sequences for 35 biothreat assay-relevant bacillus species.</title>
        <authorList>
            <person name="Johnson S.L."/>
            <person name="Daligault H.E."/>
            <person name="Davenport K.W."/>
            <person name="Jaissle J."/>
            <person name="Frey K.G."/>
            <person name="Ladner J.T."/>
            <person name="Broomall S.M."/>
            <person name="Bishop-Lilly K.A."/>
            <person name="Bruce D.C."/>
            <person name="Gibbons H.S."/>
            <person name="Coyne S.R."/>
            <person name="Lo C.C."/>
            <person name="Meincke L."/>
            <person name="Munk A.C."/>
            <person name="Koroleva G.I."/>
            <person name="Rosenzweig C.N."/>
            <person name="Palacios G.F."/>
            <person name="Redden C.L."/>
            <person name="Minogue T.D."/>
            <person name="Chain P.S."/>
        </authorList>
    </citation>
    <scope>NUCLEOTIDE SEQUENCE [LARGE SCALE GENOMIC DNA]</scope>
    <source>
        <strain evidence="4">ATCC 14581 / DSM 32 / JCM 2506 / NBRC 15308 / NCIMB 9376 / NCTC 10342 / NRRL B-14308 / VKM B-512</strain>
    </source>
</reference>
<dbReference type="InterPro" id="IPR051398">
    <property type="entry name" value="Polysacch_Deacetylase"/>
</dbReference>
<keyword evidence="2" id="KW-0732">Signal</keyword>
<dbReference type="Gene3D" id="3.20.20.370">
    <property type="entry name" value="Glycoside hydrolase/deacetylase"/>
    <property type="match status" value="1"/>
</dbReference>
<dbReference type="EMBL" id="CP009920">
    <property type="protein sequence ID" value="AJI20356.1"/>
    <property type="molecule type" value="Genomic_DNA"/>
</dbReference>
<name>A0A0B6A9Z0_PRIM2</name>
<sequence>MKKYVFFLLIAAAVVGFIFFKVVNWEDKAKATTTVEPALETNGCLGLNYHRVRKHNWFNRVVSSVTKSDELTEYSVYSNDFEHQLKKLKELDTTFVTPKDIEAYQQKGTFPKRCVWISFDDIDRTVYQNAFPILKKENIPFTLYVIAGQVGATDFQNLNMASWSQLKEMKDSGLATIGSHTYDMHRLEEDKPLFLTPAKYSAFAGDLRKSKETIKNHLGIDPVYFAYPYGNTNDDVAKIVKDAGFHQAAILAPHLITKDNDPYYLNRIIVYNKTFQNLILPWLTRTST</sequence>
<dbReference type="InterPro" id="IPR002509">
    <property type="entry name" value="NODB_dom"/>
</dbReference>
<dbReference type="GO" id="GO:0005576">
    <property type="term" value="C:extracellular region"/>
    <property type="evidence" value="ECO:0007669"/>
    <property type="project" value="UniProtKB-SubCell"/>
</dbReference>
<comment type="subcellular location">
    <subcellularLocation>
        <location evidence="1">Secreted</location>
    </subcellularLocation>
</comment>
<dbReference type="KEGG" id="bmeg:BG04_749"/>
<dbReference type="SUPFAM" id="SSF88713">
    <property type="entry name" value="Glycoside hydrolase/deacetylase"/>
    <property type="match status" value="1"/>
</dbReference>
<dbReference type="RefSeq" id="WP_034649665.1">
    <property type="nucleotide sequence ID" value="NZ_BCVB01000001.1"/>
</dbReference>
<dbReference type="PROSITE" id="PS51677">
    <property type="entry name" value="NODB"/>
    <property type="match status" value="1"/>
</dbReference>
<dbReference type="InterPro" id="IPR011330">
    <property type="entry name" value="Glyco_hydro/deAcase_b/a-brl"/>
</dbReference>
<evidence type="ECO:0000313" key="3">
    <source>
        <dbReference type="EMBL" id="AJI20356.1"/>
    </source>
</evidence>
<dbReference type="Proteomes" id="UP000031829">
    <property type="component" value="Chromosome"/>
</dbReference>
<protein>
    <submittedName>
        <fullName evidence="3">Poly-beta-1,6-N-acetyl-D-glucosamine N-deacetylase</fullName>
    </submittedName>
</protein>
<organism evidence="3 4">
    <name type="scientific">Priestia megaterium (strain ATCC 14581 / DSM 32 / CCUG 1817 / JCM 2506 / NBRC 15308 / NCIMB 9376 / NCTC 10342 / NRRL B-14308 / VKM B-512 / Ford 19)</name>
    <name type="common">Bacillus megaterium</name>
    <dbReference type="NCBI Taxonomy" id="1348623"/>
    <lineage>
        <taxon>Bacteria</taxon>
        <taxon>Bacillati</taxon>
        <taxon>Bacillota</taxon>
        <taxon>Bacilli</taxon>
        <taxon>Bacillales</taxon>
        <taxon>Bacillaceae</taxon>
        <taxon>Priestia</taxon>
    </lineage>
</organism>
<dbReference type="CDD" id="cd10965">
    <property type="entry name" value="CE4_IcaB_5s"/>
    <property type="match status" value="1"/>
</dbReference>
<dbReference type="PANTHER" id="PTHR34216:SF3">
    <property type="entry name" value="POLY-BETA-1,6-N-ACETYL-D-GLUCOSAMINE N-DEACETYLASE"/>
    <property type="match status" value="1"/>
</dbReference>